<feature type="transmembrane region" description="Helical" evidence="6">
    <location>
        <begin position="155"/>
        <end position="181"/>
    </location>
</feature>
<keyword evidence="3 6" id="KW-1133">Transmembrane helix</keyword>
<feature type="transmembrane region" description="Helical" evidence="6">
    <location>
        <begin position="325"/>
        <end position="346"/>
    </location>
</feature>
<dbReference type="GO" id="GO:0005783">
    <property type="term" value="C:endoplasmic reticulum"/>
    <property type="evidence" value="ECO:0007669"/>
    <property type="project" value="TreeGrafter"/>
</dbReference>
<dbReference type="GO" id="GO:0016020">
    <property type="term" value="C:membrane"/>
    <property type="evidence" value="ECO:0007669"/>
    <property type="project" value="UniProtKB-SubCell"/>
</dbReference>
<evidence type="ECO:0000256" key="3">
    <source>
        <dbReference type="ARBA" id="ARBA00022989"/>
    </source>
</evidence>
<dbReference type="GO" id="GO:0032216">
    <property type="term" value="F:glucosaminyl-phosphatidylinositol O-acyltransferase activity"/>
    <property type="evidence" value="ECO:0007669"/>
    <property type="project" value="TreeGrafter"/>
</dbReference>
<comment type="subcellular location">
    <subcellularLocation>
        <location evidence="1">Membrane</location>
        <topology evidence="1">Multi-pass membrane protein</topology>
    </subcellularLocation>
</comment>
<feature type="transmembrane region" description="Helical" evidence="6">
    <location>
        <begin position="193"/>
        <end position="214"/>
    </location>
</feature>
<keyword evidence="4 6" id="KW-0472">Membrane</keyword>
<evidence type="ECO:0000256" key="1">
    <source>
        <dbReference type="ARBA" id="ARBA00004141"/>
    </source>
</evidence>
<reference evidence="7" key="1">
    <citation type="submission" date="2014-11" db="EMBL/GenBank/DDBJ databases">
        <authorList>
            <person name="Otto D Thomas"/>
            <person name="Naeem Raeece"/>
        </authorList>
    </citation>
    <scope>NUCLEOTIDE SEQUENCE</scope>
</reference>
<dbReference type="AlphaFoldDB" id="A0A0G4HNU8"/>
<feature type="region of interest" description="Disordered" evidence="5">
    <location>
        <begin position="360"/>
        <end position="449"/>
    </location>
</feature>
<dbReference type="Pfam" id="PF06423">
    <property type="entry name" value="GWT1"/>
    <property type="match status" value="1"/>
</dbReference>
<feature type="transmembrane region" description="Helical" evidence="6">
    <location>
        <begin position="500"/>
        <end position="518"/>
    </location>
</feature>
<evidence type="ECO:0000256" key="2">
    <source>
        <dbReference type="ARBA" id="ARBA00022692"/>
    </source>
</evidence>
<organism evidence="7">
    <name type="scientific">Chromera velia CCMP2878</name>
    <dbReference type="NCBI Taxonomy" id="1169474"/>
    <lineage>
        <taxon>Eukaryota</taxon>
        <taxon>Sar</taxon>
        <taxon>Alveolata</taxon>
        <taxon>Colpodellida</taxon>
        <taxon>Chromeraceae</taxon>
        <taxon>Chromera</taxon>
    </lineage>
</organism>
<feature type="transmembrane region" description="Helical" evidence="6">
    <location>
        <begin position="468"/>
        <end position="488"/>
    </location>
</feature>
<accession>A0A0G4HNU8</accession>
<dbReference type="PANTHER" id="PTHR20661">
    <property type="entry name" value="PHOSPHATIDYLINOSITOL-GLYCAN BIOSYNTHESIS CLASS W PROTEIN"/>
    <property type="match status" value="1"/>
</dbReference>
<evidence type="ECO:0000313" key="7">
    <source>
        <dbReference type="EMBL" id="CEM45904.1"/>
    </source>
</evidence>
<evidence type="ECO:0008006" key="8">
    <source>
        <dbReference type="Google" id="ProtNLM"/>
    </source>
</evidence>
<dbReference type="GO" id="GO:0072659">
    <property type="term" value="P:protein localization to plasma membrane"/>
    <property type="evidence" value="ECO:0007669"/>
    <property type="project" value="TreeGrafter"/>
</dbReference>
<protein>
    <recommendedName>
        <fullName evidence="8">GPI-anchored wall transfer protein 1</fullName>
    </recommendedName>
</protein>
<gene>
    <name evidence="7" type="ORF">Cvel_7695</name>
</gene>
<dbReference type="GO" id="GO:0006506">
    <property type="term" value="P:GPI anchor biosynthetic process"/>
    <property type="evidence" value="ECO:0007669"/>
    <property type="project" value="InterPro"/>
</dbReference>
<evidence type="ECO:0000256" key="4">
    <source>
        <dbReference type="ARBA" id="ARBA00023136"/>
    </source>
</evidence>
<feature type="transmembrane region" description="Helical" evidence="6">
    <location>
        <begin position="226"/>
        <end position="246"/>
    </location>
</feature>
<feature type="transmembrane region" description="Helical" evidence="6">
    <location>
        <begin position="51"/>
        <end position="73"/>
    </location>
</feature>
<feature type="compositionally biased region" description="Basic and acidic residues" evidence="5">
    <location>
        <begin position="425"/>
        <end position="449"/>
    </location>
</feature>
<feature type="transmembrane region" description="Helical" evidence="6">
    <location>
        <begin position="85"/>
        <end position="102"/>
    </location>
</feature>
<dbReference type="EMBL" id="CDMZ01003316">
    <property type="protein sequence ID" value="CEM45904.1"/>
    <property type="molecule type" value="Genomic_DNA"/>
</dbReference>
<feature type="transmembrane region" description="Helical" evidence="6">
    <location>
        <begin position="577"/>
        <end position="601"/>
    </location>
</feature>
<proteinExistence type="predicted"/>
<evidence type="ECO:0000256" key="5">
    <source>
        <dbReference type="SAM" id="MobiDB-lite"/>
    </source>
</evidence>
<keyword evidence="2 6" id="KW-0812">Transmembrane</keyword>
<feature type="compositionally biased region" description="Basic and acidic residues" evidence="5">
    <location>
        <begin position="371"/>
        <end position="408"/>
    </location>
</feature>
<evidence type="ECO:0000256" key="6">
    <source>
        <dbReference type="SAM" id="Phobius"/>
    </source>
</evidence>
<feature type="transmembrane region" description="Helical" evidence="6">
    <location>
        <begin position="285"/>
        <end position="305"/>
    </location>
</feature>
<sequence>MGTEGKKSLGFLDKWWWYGCPEGLDHSFCSSDLGEEKYKELQTVAYDNPHGFSWVLLFEIYAFVFLMPVLLIVGQKVKENTGCTNARVFGIGSFFWDFLFVFGPPTLLMLAPPFLFLLVGYMGAFFLALCITLWQQGSSGKIDGIPVRVDERSRPLFLSTYRAVMMVSTCVAILAVDFLAFPRRFAKSLRLGFSLMDAGVGGVLFAGGAVSRWARGDKNSSPLLNSLARLWPLLVMGTARFVIIWVADKHVPATEYGVHWNFFFTLGVVAVGAVVAEKLVSPEHAWVLAALISGIYECFLCLGGGEEFILDSSRTNFFSSNREGILGCLGFLSVHLCGVSVGRGVFISFVEGEELTAEELNNQTSSGVELEGEKEKEKEKEGNAEEKEKKKGASAEKGELARSADKGARQRKGKGKGGADGSPTKQEKEKGKGKSSEGEEGKKSETKFPNETKVAEGKFRIAKGLHTYLFKVLVLSLSVAAGLSESFGAVPSRRMANAGYVLHTVALNVFAMQLFFLGSRIVEQGGGPTIPVWRNLLVEAIHENQLTVFLVANILTGTVGKATRTLVQPRATAFKILGLYSLILGVVSVGLGALGVSRQIWVGKLKS</sequence>
<name>A0A0G4HNU8_9ALVE</name>
<feature type="transmembrane region" description="Helical" evidence="6">
    <location>
        <begin position="258"/>
        <end position="276"/>
    </location>
</feature>
<dbReference type="VEuPathDB" id="CryptoDB:Cvel_7695"/>
<dbReference type="InterPro" id="IPR009447">
    <property type="entry name" value="PIGW/GWT1"/>
</dbReference>
<dbReference type="PhylomeDB" id="A0A0G4HNU8"/>
<dbReference type="PANTHER" id="PTHR20661:SF0">
    <property type="entry name" value="PHOSPHATIDYLINOSITOL-GLYCAN BIOSYNTHESIS CLASS W PROTEIN"/>
    <property type="match status" value="1"/>
</dbReference>
<feature type="transmembrane region" description="Helical" evidence="6">
    <location>
        <begin position="114"/>
        <end position="134"/>
    </location>
</feature>